<evidence type="ECO:0000313" key="3">
    <source>
        <dbReference type="Proteomes" id="UP000177187"/>
    </source>
</evidence>
<reference evidence="2 3" key="1">
    <citation type="journal article" date="2016" name="Nat. Commun.">
        <title>Thousands of microbial genomes shed light on interconnected biogeochemical processes in an aquifer system.</title>
        <authorList>
            <person name="Anantharaman K."/>
            <person name="Brown C.T."/>
            <person name="Hug L.A."/>
            <person name="Sharon I."/>
            <person name="Castelle C.J."/>
            <person name="Probst A.J."/>
            <person name="Thomas B.C."/>
            <person name="Singh A."/>
            <person name="Wilkins M.J."/>
            <person name="Karaoz U."/>
            <person name="Brodie E.L."/>
            <person name="Williams K.H."/>
            <person name="Hubbard S.S."/>
            <person name="Banfield J.F."/>
        </authorList>
    </citation>
    <scope>NUCLEOTIDE SEQUENCE [LARGE SCALE GENOMIC DNA]</scope>
</reference>
<feature type="chain" id="PRO_5009518630" evidence="1">
    <location>
        <begin position="27"/>
        <end position="161"/>
    </location>
</feature>
<dbReference type="EMBL" id="MFAF01000010">
    <property type="protein sequence ID" value="OGD79454.1"/>
    <property type="molecule type" value="Genomic_DNA"/>
</dbReference>
<dbReference type="AlphaFoldDB" id="A0A1F5FIU4"/>
<accession>A0A1F5FIU4</accession>
<sequence length="161" mass="16916">MTGAAWRMTMRVLSILLLLTPLAVSADLGPIETSDVPPPARAQVDGDTMYVFTSYYADMAVDGSLLVVTGTSVANAENPNVAQARAMAQKAAKFAAQSVLIEFFKALDFAQKDAETNAGYAAEYGETVYSSDGTVEVRLSIPLTGEGGLVAAMGLEGVDER</sequence>
<gene>
    <name evidence="2" type="ORF">A2Y64_00165</name>
</gene>
<keyword evidence="1" id="KW-0732">Signal</keyword>
<dbReference type="Proteomes" id="UP000177187">
    <property type="component" value="Unassembled WGS sequence"/>
</dbReference>
<proteinExistence type="predicted"/>
<dbReference type="STRING" id="1817816.A2Y64_00165"/>
<name>A0A1F5FIU4_9BACT</name>
<evidence type="ECO:0000256" key="1">
    <source>
        <dbReference type="SAM" id="SignalP"/>
    </source>
</evidence>
<organism evidence="2 3">
    <name type="scientific">Candidatus Coatesbacteria bacterium RBG_13_66_14</name>
    <dbReference type="NCBI Taxonomy" id="1817816"/>
    <lineage>
        <taxon>Bacteria</taxon>
        <taxon>Candidatus Coatesiibacteriota</taxon>
    </lineage>
</organism>
<comment type="caution">
    <text evidence="2">The sequence shown here is derived from an EMBL/GenBank/DDBJ whole genome shotgun (WGS) entry which is preliminary data.</text>
</comment>
<protein>
    <submittedName>
        <fullName evidence="2">Uncharacterized protein</fullName>
    </submittedName>
</protein>
<feature type="signal peptide" evidence="1">
    <location>
        <begin position="1"/>
        <end position="26"/>
    </location>
</feature>
<evidence type="ECO:0000313" key="2">
    <source>
        <dbReference type="EMBL" id="OGD79454.1"/>
    </source>
</evidence>